<dbReference type="InterPro" id="IPR036439">
    <property type="entry name" value="Dockerin_dom_sf"/>
</dbReference>
<keyword evidence="2" id="KW-1015">Disulfide bond</keyword>
<dbReference type="KEGG" id="pbas:SMSP2_00254"/>
<dbReference type="PANTHER" id="PTHR37321:SF1">
    <property type="entry name" value="EXPORTED PROTEIN"/>
    <property type="match status" value="1"/>
</dbReference>
<dbReference type="InterPro" id="IPR032626">
    <property type="entry name" value="GxGYxYP_N_1st"/>
</dbReference>
<dbReference type="InterPro" id="IPR048310">
    <property type="entry name" value="GxGYxYP_N_2nd"/>
</dbReference>
<dbReference type="Gene3D" id="2.60.120.200">
    <property type="match status" value="1"/>
</dbReference>
<dbReference type="STRING" id="1851148.SMSP2_00254"/>
<dbReference type="EMBL" id="CP019646">
    <property type="protein sequence ID" value="AQQ69920.1"/>
    <property type="molecule type" value="Genomic_DNA"/>
</dbReference>
<dbReference type="Pfam" id="PF20957">
    <property type="entry name" value="GxGYxYP_N_2nd"/>
    <property type="match status" value="1"/>
</dbReference>
<dbReference type="Pfam" id="PF13385">
    <property type="entry name" value="Laminin_G_3"/>
    <property type="match status" value="1"/>
</dbReference>
<organism evidence="4 5">
    <name type="scientific">Limihaloglobus sulfuriphilus</name>
    <dbReference type="NCBI Taxonomy" id="1851148"/>
    <lineage>
        <taxon>Bacteria</taxon>
        <taxon>Pseudomonadati</taxon>
        <taxon>Planctomycetota</taxon>
        <taxon>Phycisphaerae</taxon>
        <taxon>Sedimentisphaerales</taxon>
        <taxon>Sedimentisphaeraceae</taxon>
        <taxon>Limihaloglobus</taxon>
    </lineage>
</organism>
<keyword evidence="5" id="KW-1185">Reference proteome</keyword>
<evidence type="ECO:0000256" key="1">
    <source>
        <dbReference type="ARBA" id="ARBA00022729"/>
    </source>
</evidence>
<dbReference type="SUPFAM" id="SSF49899">
    <property type="entry name" value="Concanavalin A-like lectins/glucanases"/>
    <property type="match status" value="1"/>
</dbReference>
<evidence type="ECO:0000259" key="3">
    <source>
        <dbReference type="SMART" id="SM00560"/>
    </source>
</evidence>
<evidence type="ECO:0000256" key="2">
    <source>
        <dbReference type="ARBA" id="ARBA00023157"/>
    </source>
</evidence>
<accession>A0A1Q2MB85</accession>
<evidence type="ECO:0000313" key="5">
    <source>
        <dbReference type="Proteomes" id="UP000188181"/>
    </source>
</evidence>
<proteinExistence type="predicted"/>
<dbReference type="InterPro" id="IPR008979">
    <property type="entry name" value="Galactose-bd-like_sf"/>
</dbReference>
<dbReference type="InterPro" id="IPR048309">
    <property type="entry name" value="GxGYxYP_N_3rd"/>
</dbReference>
<dbReference type="PANTHER" id="PTHR37321">
    <property type="entry name" value="EXPORTED PROTEIN-RELATED"/>
    <property type="match status" value="1"/>
</dbReference>
<dbReference type="Gene3D" id="1.10.1330.10">
    <property type="entry name" value="Dockerin domain"/>
    <property type="match status" value="1"/>
</dbReference>
<dbReference type="InterPro" id="IPR038410">
    <property type="entry name" value="GxGYxYP_C_sf"/>
</dbReference>
<sequence length="958" mass="105827" precursor="true">MLKDLRPLYRKIFFAFIPFMATVLPAAELYNSASSHVVNGSAENGWDSWFHAANAEIVFGGPSGSGSCFSLNPSAGAHSDIRTARMPASGMDEFIFEFDCRTMPGAEPGTNSNAKVRSYDYTGTFIGQTNIPVETTGGQWHHYSYQVTVEQDAFEIDVTFLMGPEGDASGEFRFDNVRLYREIHPLNHGIGMPENLYVIRRNTLTNAQFVVMQTLQGILAQDKPLIFIDQGDSTYIDDLRYNHGIPYTRIDSFFWFMNRYKSWLEGYVLFDFNDKPSLSAATSLCGLLNAVAVDVSLESSMQTNYGLSKIADVRGKNDKWVFDNYWHQLNRDALIVHTNDPDYHGSAYGLRDWPAAIKALDWWNSSDTYSAEVYDAVHDSSPVYGWDDGAASGELGSVELHSSHNMYQVPCDWLLNLSTYAGMASRPQPWQFTQSFRDNQQPPQKETGVHYLVFNLSDMDNILTLLSPNNFGTNSKYYANPNRGSFEMCWGMPASLIELAPSVTDYWYRNATEKDCFIAPASGMGYFYPSKFDDLGKHTTKVEHLMKKADLKAIAISDKVWPGDLTYSGYRYVGESYAAIEQARGMYYFDVNGDYARYGGKILWFDGKPLITTRYTLWDGGQYEGISRTPAQLAASINALPTDPSNPDSYSFVMVHAWSYGLDDIAETISLLDSNVKVINAEEMIEQLYLNTQTAYWPFEGSLADAFGNGNDASAQGGVEYAAAGGARLGDTALMLGREDVPLEVNTSAGSDKLLTVMFWVKPADSGDHSVISKASTASSTRGWGVYLSSDSSAEFYVGGPSQYAPVSADNAWQPGQWTHVACTFNSGVAAIYINGELKNEVSNISNTVDNSSAMLKIGGAEAVTAQFAGVLDEIAIYSRPLGQAEIHELAAKGVMPKCGEWLAGDVNNDCAVNILDAARLSGSWKQTGSLLQGDLNEDREVNIEDFNIIAENWLNTD</sequence>
<dbReference type="GO" id="GO:0000272">
    <property type="term" value="P:polysaccharide catabolic process"/>
    <property type="evidence" value="ECO:0007669"/>
    <property type="project" value="InterPro"/>
</dbReference>
<dbReference type="OrthoDB" id="3799094at2"/>
<dbReference type="Pfam" id="PF20958">
    <property type="entry name" value="GxGYxYP_N_3rd"/>
    <property type="match status" value="1"/>
</dbReference>
<dbReference type="SMART" id="SM00560">
    <property type="entry name" value="LamGL"/>
    <property type="match status" value="1"/>
</dbReference>
<dbReference type="Gene3D" id="3.20.20.490">
    <property type="entry name" value="GxGYxYP glycoside hydrolase, C-terminal domain"/>
    <property type="match status" value="1"/>
</dbReference>
<dbReference type="InterPro" id="IPR006558">
    <property type="entry name" value="LamG-like"/>
</dbReference>
<dbReference type="InterPro" id="IPR013320">
    <property type="entry name" value="ConA-like_dom_sf"/>
</dbReference>
<dbReference type="Proteomes" id="UP000188181">
    <property type="component" value="Chromosome"/>
</dbReference>
<dbReference type="Gene3D" id="2.60.120.260">
    <property type="entry name" value="Galactose-binding domain-like"/>
    <property type="match status" value="1"/>
</dbReference>
<dbReference type="AlphaFoldDB" id="A0A1Q2MB85"/>
<gene>
    <name evidence="4" type="ORF">SMSP2_00254</name>
</gene>
<dbReference type="SUPFAM" id="SSF49785">
    <property type="entry name" value="Galactose-binding domain-like"/>
    <property type="match status" value="1"/>
</dbReference>
<reference evidence="5" key="1">
    <citation type="submission" date="2017-02" db="EMBL/GenBank/DDBJ databases">
        <title>Comparative genomics and description of representatives of a novel lineage of planctomycetes thriving in anoxic sediments.</title>
        <authorList>
            <person name="Spring S."/>
            <person name="Bunk B."/>
            <person name="Sproer C."/>
        </authorList>
    </citation>
    <scope>NUCLEOTIDE SEQUENCE [LARGE SCALE GENOMIC DNA]</scope>
    <source>
        <strain evidence="5">SM-Chi-D1</strain>
    </source>
</reference>
<dbReference type="Pfam" id="PF16216">
    <property type="entry name" value="GxGYxYP_N"/>
    <property type="match status" value="1"/>
</dbReference>
<dbReference type="Pfam" id="PF14323">
    <property type="entry name" value="GxGYxYP_C"/>
    <property type="match status" value="1"/>
</dbReference>
<dbReference type="RefSeq" id="WP_146682222.1">
    <property type="nucleotide sequence ID" value="NZ_CP019646.1"/>
</dbReference>
<feature type="domain" description="LamG-like jellyroll fold" evidence="3">
    <location>
        <begin position="753"/>
        <end position="885"/>
    </location>
</feature>
<name>A0A1Q2MB85_9BACT</name>
<keyword evidence="1" id="KW-0732">Signal</keyword>
<dbReference type="InterPro" id="IPR025832">
    <property type="entry name" value="GxGYxYP_C"/>
</dbReference>
<dbReference type="SUPFAM" id="SSF63446">
    <property type="entry name" value="Type I dockerin domain"/>
    <property type="match status" value="1"/>
</dbReference>
<evidence type="ECO:0000313" key="4">
    <source>
        <dbReference type="EMBL" id="AQQ69920.1"/>
    </source>
</evidence>
<protein>
    <recommendedName>
        <fullName evidence="3">LamG-like jellyroll fold domain-containing protein</fullName>
    </recommendedName>
</protein>